<dbReference type="Pfam" id="PF00078">
    <property type="entry name" value="RVT_1"/>
    <property type="match status" value="1"/>
</dbReference>
<evidence type="ECO:0000259" key="2">
    <source>
        <dbReference type="Pfam" id="PF17921"/>
    </source>
</evidence>
<dbReference type="Gene3D" id="3.30.70.270">
    <property type="match status" value="1"/>
</dbReference>
<dbReference type="SUPFAM" id="SSF56672">
    <property type="entry name" value="DNA/RNA polymerases"/>
    <property type="match status" value="1"/>
</dbReference>
<dbReference type="InterPro" id="IPR050951">
    <property type="entry name" value="Retrovirus_Pol_polyprotein"/>
</dbReference>
<dbReference type="Proteomes" id="UP001283361">
    <property type="component" value="Unassembled WGS sequence"/>
</dbReference>
<dbReference type="InterPro" id="IPR000477">
    <property type="entry name" value="RT_dom"/>
</dbReference>
<protein>
    <recommendedName>
        <fullName evidence="5">Reverse transcriptase domain-containing protein</fullName>
    </recommendedName>
</protein>
<dbReference type="InterPro" id="IPR043502">
    <property type="entry name" value="DNA/RNA_pol_sf"/>
</dbReference>
<evidence type="ECO:0000259" key="1">
    <source>
        <dbReference type="Pfam" id="PF00078"/>
    </source>
</evidence>
<keyword evidence="4" id="KW-1185">Reference proteome</keyword>
<evidence type="ECO:0008006" key="5">
    <source>
        <dbReference type="Google" id="ProtNLM"/>
    </source>
</evidence>
<dbReference type="FunFam" id="1.10.340.70:FF:000004">
    <property type="entry name" value="Retrovirus-related Pol polyprotein from transposon 297-like Protein"/>
    <property type="match status" value="1"/>
</dbReference>
<sequence length="581" mass="66519">MRRANEAIVREIHPILNVEEVLQELNENAYVSELDFRSEYHQIVLEENSRDITTFVTPQGHFRYKRLFFGVSSAPEKFHNIIERVFSGLEGVRNISDNMTVFGKDEEEHDRKCIANSCRTRIERWVLRLAPYNFTVIYRPGSTNVADPLSRLPPTVSLPSNDDEEGYIHMLETTSLPVVYTHGQLKAATEKDEEFQSVKHAIFNNNWSKENTDKGFLNIKEELSTYDGVILRQNRVVIPHDLRKQTTDLANEGHQGLVKTKPVVRTKMRWPGMEKDTGEYILSCHACQTAQNETVLVLSPNTTNTFRETVLIPPPNTTETFRESVLIPTPNITETFRESVLIPTPNITETFRESVLIPTPNITETFRETVLIPTPNITETFRESVLIPTPNITETFRESVLIPTPNIAETFRESVLIPTPNITETFRETVLIPTPNITETFRETVLIPTPNITETFRESVLIPTPNITETFREYVLIPTPNIAETFRETVLIPTPNITETFRETVLIPTPNITETFRESVLIPTPNIAETFRETVLIPTPNITETFRETVLISTPNITETFRETVLILPPNTTETFRDRLC</sequence>
<dbReference type="InterPro" id="IPR041588">
    <property type="entry name" value="Integrase_H2C2"/>
</dbReference>
<feature type="domain" description="Reverse transcriptase" evidence="1">
    <location>
        <begin position="19"/>
        <end position="130"/>
    </location>
</feature>
<dbReference type="CDD" id="cd01647">
    <property type="entry name" value="RT_LTR"/>
    <property type="match status" value="1"/>
</dbReference>
<reference evidence="3" key="1">
    <citation type="journal article" date="2023" name="G3 (Bethesda)">
        <title>A reference genome for the long-term kleptoplast-retaining sea slug Elysia crispata morphotype clarki.</title>
        <authorList>
            <person name="Eastman K.E."/>
            <person name="Pendleton A.L."/>
            <person name="Shaikh M.A."/>
            <person name="Suttiyut T."/>
            <person name="Ogas R."/>
            <person name="Tomko P."/>
            <person name="Gavelis G."/>
            <person name="Widhalm J.R."/>
            <person name="Wisecaver J.H."/>
        </authorList>
    </citation>
    <scope>NUCLEOTIDE SEQUENCE</scope>
    <source>
        <strain evidence="3">ECLA1</strain>
    </source>
</reference>
<feature type="domain" description="Integrase zinc-binding" evidence="2">
    <location>
        <begin position="238"/>
        <end position="292"/>
    </location>
</feature>
<comment type="caution">
    <text evidence="3">The sequence shown here is derived from an EMBL/GenBank/DDBJ whole genome shotgun (WGS) entry which is preliminary data.</text>
</comment>
<dbReference type="Pfam" id="PF17921">
    <property type="entry name" value="Integrase_H2C2"/>
    <property type="match status" value="1"/>
</dbReference>
<proteinExistence type="predicted"/>
<gene>
    <name evidence="3" type="ORF">RRG08_002809</name>
</gene>
<evidence type="ECO:0000313" key="4">
    <source>
        <dbReference type="Proteomes" id="UP001283361"/>
    </source>
</evidence>
<dbReference type="Gene3D" id="1.10.340.70">
    <property type="match status" value="1"/>
</dbReference>
<dbReference type="PANTHER" id="PTHR37984">
    <property type="entry name" value="PROTEIN CBG26694"/>
    <property type="match status" value="1"/>
</dbReference>
<dbReference type="InterPro" id="IPR043128">
    <property type="entry name" value="Rev_trsase/Diguanyl_cyclase"/>
</dbReference>
<name>A0AAE1CMF8_9GAST</name>
<dbReference type="Gene3D" id="3.10.10.10">
    <property type="entry name" value="HIV Type 1 Reverse Transcriptase, subunit A, domain 1"/>
    <property type="match status" value="1"/>
</dbReference>
<evidence type="ECO:0000313" key="3">
    <source>
        <dbReference type="EMBL" id="KAK3712479.1"/>
    </source>
</evidence>
<accession>A0AAE1CMF8</accession>
<dbReference type="PANTHER" id="PTHR37984:SF11">
    <property type="entry name" value="INTEGRASE CATALYTIC DOMAIN-CONTAINING PROTEIN"/>
    <property type="match status" value="1"/>
</dbReference>
<dbReference type="EMBL" id="JAWDGP010007584">
    <property type="protein sequence ID" value="KAK3712479.1"/>
    <property type="molecule type" value="Genomic_DNA"/>
</dbReference>
<dbReference type="AlphaFoldDB" id="A0AAE1CMF8"/>
<organism evidence="3 4">
    <name type="scientific">Elysia crispata</name>
    <name type="common">lettuce slug</name>
    <dbReference type="NCBI Taxonomy" id="231223"/>
    <lineage>
        <taxon>Eukaryota</taxon>
        <taxon>Metazoa</taxon>
        <taxon>Spiralia</taxon>
        <taxon>Lophotrochozoa</taxon>
        <taxon>Mollusca</taxon>
        <taxon>Gastropoda</taxon>
        <taxon>Heterobranchia</taxon>
        <taxon>Euthyneura</taxon>
        <taxon>Panpulmonata</taxon>
        <taxon>Sacoglossa</taxon>
        <taxon>Placobranchoidea</taxon>
        <taxon>Plakobranchidae</taxon>
        <taxon>Elysia</taxon>
    </lineage>
</organism>